<sequence>MNREDCLRLDAADPLAPLRAEFTVPDGLYLDGNSLGVLPRRTPAKIADLVERQWGEGLIASWNTEGWFERSQSLGDRVAPLIGAGPGEVVVCDSTSVNLFKTLAAALRLRPGRRVIVVERDTFPTDLYIAEGVAGLFPGVRMRELADGIDEDVAVVLLSHTDYRTGAVHDMKAVTQEAHRHGALALWDLCHSAGALPVDLTGAEADFAVGCTYKYLNAGPGAPAFLYAAARHHEAADQPLTGWFGHSRPFDFVPGYAPAQGITRFLAGTPALVAMAAVDAGLEIFESVDLAEVRAKSLAMTDLFIELTAGLPGVELVTPVPHERRGSQVSLRHPDAHAIVQALIARGVVGDFRAPDVMRFGFTPLYLRHVDVFDAAEALSEVIRDGAHRDPRFSARGKVT</sequence>
<dbReference type="InterPro" id="IPR015422">
    <property type="entry name" value="PyrdxlP-dep_Trfase_small"/>
</dbReference>
<feature type="binding site" evidence="4">
    <location>
        <position position="269"/>
    </location>
    <ligand>
        <name>pyridoxal 5'-phosphate</name>
        <dbReference type="ChEBI" id="CHEBI:597326"/>
    </ligand>
</feature>
<evidence type="ECO:0000256" key="1">
    <source>
        <dbReference type="ARBA" id="ARBA00022642"/>
    </source>
</evidence>
<dbReference type="HAMAP" id="MF_01970">
    <property type="entry name" value="Kynureninase"/>
    <property type="match status" value="1"/>
</dbReference>
<feature type="binding site" evidence="4">
    <location>
        <position position="95"/>
    </location>
    <ligand>
        <name>pyridoxal 5'-phosphate</name>
        <dbReference type="ChEBI" id="CHEBI:597326"/>
    </ligand>
</feature>
<feature type="binding site" evidence="4">
    <location>
        <position position="191"/>
    </location>
    <ligand>
        <name>pyridoxal 5'-phosphate</name>
        <dbReference type="ChEBI" id="CHEBI:597326"/>
    </ligand>
</feature>
<gene>
    <name evidence="4 7" type="primary">kynU</name>
    <name evidence="7" type="ORF">GCM10010468_26040</name>
</gene>
<evidence type="ECO:0000256" key="6">
    <source>
        <dbReference type="PIRNR" id="PIRNR038800"/>
    </source>
</evidence>
<dbReference type="Pfam" id="PF22580">
    <property type="entry name" value="KYNU_C"/>
    <property type="match status" value="1"/>
</dbReference>
<evidence type="ECO:0000256" key="2">
    <source>
        <dbReference type="ARBA" id="ARBA00022801"/>
    </source>
</evidence>
<comment type="similarity">
    <text evidence="4 6">Belongs to the kynureninase family.</text>
</comment>
<evidence type="ECO:0000313" key="8">
    <source>
        <dbReference type="Proteomes" id="UP001501237"/>
    </source>
</evidence>
<comment type="function">
    <text evidence="4 6">Catalyzes the cleavage of L-kynurenine (L-Kyn) and L-3-hydroxykynurenine (L-3OHKyn) into anthranilic acid (AA) and 3-hydroxyanthranilic acid (3-OHAA), respectively.</text>
</comment>
<reference evidence="8" key="1">
    <citation type="journal article" date="2019" name="Int. J. Syst. Evol. Microbiol.">
        <title>The Global Catalogue of Microorganisms (GCM) 10K type strain sequencing project: providing services to taxonomists for standard genome sequencing and annotation.</title>
        <authorList>
            <consortium name="The Broad Institute Genomics Platform"/>
            <consortium name="The Broad Institute Genome Sequencing Center for Infectious Disease"/>
            <person name="Wu L."/>
            <person name="Ma J."/>
        </authorList>
    </citation>
    <scope>NUCLEOTIDE SEQUENCE [LARGE SCALE GENOMIC DNA]</scope>
    <source>
        <strain evidence="8">JCM 9377</strain>
    </source>
</reference>
<dbReference type="PIRSF" id="PIRSF038800">
    <property type="entry name" value="KYNU"/>
    <property type="match status" value="1"/>
</dbReference>
<comment type="cofactor">
    <cofactor evidence="4 6">
        <name>pyridoxal 5'-phosphate</name>
        <dbReference type="ChEBI" id="CHEBI:597326"/>
    </cofactor>
</comment>
<dbReference type="InterPro" id="IPR010111">
    <property type="entry name" value="Kynureninase"/>
</dbReference>
<comment type="catalytic activity">
    <reaction evidence="4 6">
        <text>L-kynurenine + H2O = anthranilate + L-alanine + H(+)</text>
        <dbReference type="Rhea" id="RHEA:16813"/>
        <dbReference type="ChEBI" id="CHEBI:15377"/>
        <dbReference type="ChEBI" id="CHEBI:15378"/>
        <dbReference type="ChEBI" id="CHEBI:16567"/>
        <dbReference type="ChEBI" id="CHEBI:57959"/>
        <dbReference type="ChEBI" id="CHEBI:57972"/>
        <dbReference type="EC" id="3.7.1.3"/>
    </reaction>
</comment>
<dbReference type="InterPro" id="IPR015424">
    <property type="entry name" value="PyrdxlP-dep_Trfase"/>
</dbReference>
<name>A0ABP6Q7A7_9ACTN</name>
<keyword evidence="2 4" id="KW-0378">Hydrolase</keyword>
<feature type="binding site" evidence="4">
    <location>
        <position position="243"/>
    </location>
    <ligand>
        <name>pyridoxal 5'-phosphate</name>
        <dbReference type="ChEBI" id="CHEBI:597326"/>
    </ligand>
</feature>
<dbReference type="SUPFAM" id="SSF53383">
    <property type="entry name" value="PLP-dependent transferases"/>
    <property type="match status" value="1"/>
</dbReference>
<evidence type="ECO:0000256" key="4">
    <source>
        <dbReference type="HAMAP-Rule" id="MF_01970"/>
    </source>
</evidence>
<feature type="binding site" evidence="4">
    <location>
        <position position="188"/>
    </location>
    <ligand>
        <name>pyridoxal 5'-phosphate</name>
        <dbReference type="ChEBI" id="CHEBI:597326"/>
    </ligand>
</feature>
<keyword evidence="1 4" id="KW-0662">Pyridine nucleotide biosynthesis</keyword>
<comment type="pathway">
    <text evidence="4 6">Amino-acid degradation; L-kynurenine degradation; L-alanine and anthranilate from L-kynurenine: step 1/1.</text>
</comment>
<accession>A0ABP6Q7A7</accession>
<dbReference type="PANTHER" id="PTHR14084">
    <property type="entry name" value="KYNURENINASE"/>
    <property type="match status" value="1"/>
</dbReference>
<evidence type="ECO:0000313" key="7">
    <source>
        <dbReference type="EMBL" id="GAA3208887.1"/>
    </source>
</evidence>
<dbReference type="EC" id="3.7.1.3" evidence="4 5"/>
<comment type="catalytic activity">
    <reaction evidence="6">
        <text>3-hydroxy-L-kynurenine + H2O = 3-hydroxyanthranilate + L-alanine + H(+)</text>
        <dbReference type="Rhea" id="RHEA:25143"/>
        <dbReference type="ChEBI" id="CHEBI:15377"/>
        <dbReference type="ChEBI" id="CHEBI:15378"/>
        <dbReference type="ChEBI" id="CHEBI:36559"/>
        <dbReference type="ChEBI" id="CHEBI:57972"/>
        <dbReference type="ChEBI" id="CHEBI:58125"/>
        <dbReference type="EC" id="3.7.1.3"/>
    </reaction>
</comment>
<comment type="caution">
    <text evidence="7">The sequence shown here is derived from an EMBL/GenBank/DDBJ whole genome shotgun (WGS) entry which is preliminary data.</text>
</comment>
<feature type="binding site" evidence="4">
    <location>
        <position position="213"/>
    </location>
    <ligand>
        <name>pyridoxal 5'-phosphate</name>
        <dbReference type="ChEBI" id="CHEBI:597326"/>
    </ligand>
</feature>
<evidence type="ECO:0000256" key="5">
    <source>
        <dbReference type="NCBIfam" id="TIGR01814"/>
    </source>
</evidence>
<dbReference type="Gene3D" id="3.90.1150.10">
    <property type="entry name" value="Aspartate Aminotransferase, domain 1"/>
    <property type="match status" value="1"/>
</dbReference>
<feature type="binding site" evidence="4">
    <location>
        <begin position="123"/>
        <end position="126"/>
    </location>
    <ligand>
        <name>pyridoxal 5'-phosphate</name>
        <dbReference type="ChEBI" id="CHEBI:597326"/>
    </ligand>
</feature>
<protein>
    <recommendedName>
        <fullName evidence="4 5">Kynureninase</fullName>
        <ecNumber evidence="4 5">3.7.1.3</ecNumber>
    </recommendedName>
    <alternativeName>
        <fullName evidence="4">L-kynurenine hydrolase</fullName>
    </alternativeName>
</protein>
<dbReference type="EMBL" id="BAAAUV010000005">
    <property type="protein sequence ID" value="GAA3208887.1"/>
    <property type="molecule type" value="Genomic_DNA"/>
</dbReference>
<dbReference type="RefSeq" id="WP_344826874.1">
    <property type="nucleotide sequence ID" value="NZ_BAAAUV010000005.1"/>
</dbReference>
<keyword evidence="3 4" id="KW-0663">Pyridoxal phosphate</keyword>
<evidence type="ECO:0000256" key="3">
    <source>
        <dbReference type="ARBA" id="ARBA00022898"/>
    </source>
</evidence>
<organism evidence="7 8">
    <name type="scientific">Actinocorallia longicatena</name>
    <dbReference type="NCBI Taxonomy" id="111803"/>
    <lineage>
        <taxon>Bacteria</taxon>
        <taxon>Bacillati</taxon>
        <taxon>Actinomycetota</taxon>
        <taxon>Actinomycetes</taxon>
        <taxon>Streptosporangiales</taxon>
        <taxon>Thermomonosporaceae</taxon>
        <taxon>Actinocorallia</taxon>
    </lineage>
</organism>
<comment type="subunit">
    <text evidence="4 6">Homodimer.</text>
</comment>
<proteinExistence type="inferred from homology"/>
<dbReference type="PANTHER" id="PTHR14084:SF0">
    <property type="entry name" value="KYNURENINASE"/>
    <property type="match status" value="1"/>
</dbReference>
<keyword evidence="8" id="KW-1185">Reference proteome</keyword>
<comment type="caution">
    <text evidence="4">Lacks conserved residue(s) required for the propagation of feature annotation.</text>
</comment>
<dbReference type="Proteomes" id="UP001501237">
    <property type="component" value="Unassembled WGS sequence"/>
</dbReference>
<feature type="modified residue" description="N6-(pyridoxal phosphate)lysine" evidence="4">
    <location>
        <position position="214"/>
    </location>
</feature>
<comment type="pathway">
    <text evidence="4 6">Cofactor biosynthesis; NAD(+) biosynthesis; quinolinate from L-kynurenine: step 2/3.</text>
</comment>
<dbReference type="NCBIfam" id="TIGR01814">
    <property type="entry name" value="kynureninase"/>
    <property type="match status" value="1"/>
</dbReference>
<dbReference type="Gene3D" id="3.40.640.10">
    <property type="entry name" value="Type I PLP-dependent aspartate aminotransferase-like (Major domain)"/>
    <property type="match status" value="1"/>
</dbReference>
<dbReference type="InterPro" id="IPR015421">
    <property type="entry name" value="PyrdxlP-dep_Trfase_major"/>
</dbReference>
<feature type="binding site" evidence="4">
    <location>
        <position position="96"/>
    </location>
    <ligand>
        <name>pyridoxal 5'-phosphate</name>
        <dbReference type="ChEBI" id="CHEBI:597326"/>
    </ligand>
</feature>